<gene>
    <name evidence="3" type="ORF">DW948_10085</name>
</gene>
<dbReference type="SMART" id="SM00530">
    <property type="entry name" value="HTH_XRE"/>
    <property type="match status" value="1"/>
</dbReference>
<dbReference type="InterPro" id="IPR050807">
    <property type="entry name" value="TransReg_Diox_bact_type"/>
</dbReference>
<evidence type="ECO:0000313" key="3">
    <source>
        <dbReference type="EMBL" id="RHA12180.1"/>
    </source>
</evidence>
<accession>A0A413QV34</accession>
<evidence type="ECO:0000256" key="1">
    <source>
        <dbReference type="ARBA" id="ARBA00023125"/>
    </source>
</evidence>
<sequence length="97" mass="10724">MIKNLAGRLKELRIQNKLTQKQVSELLGISPSIISGYETGERTPSAEILLSLSYLYKCSTDYLLGKSNDMPTILLDTNGLTPNQIKAISALIESIRQ</sequence>
<organism evidence="3 4">
    <name type="scientific">Agathobacter rectalis</name>
    <dbReference type="NCBI Taxonomy" id="39491"/>
    <lineage>
        <taxon>Bacteria</taxon>
        <taxon>Bacillati</taxon>
        <taxon>Bacillota</taxon>
        <taxon>Clostridia</taxon>
        <taxon>Lachnospirales</taxon>
        <taxon>Lachnospiraceae</taxon>
        <taxon>Agathobacter</taxon>
    </lineage>
</organism>
<comment type="caution">
    <text evidence="3">The sequence shown here is derived from an EMBL/GenBank/DDBJ whole genome shotgun (WGS) entry which is preliminary data.</text>
</comment>
<evidence type="ECO:0000313" key="4">
    <source>
        <dbReference type="Proteomes" id="UP000286341"/>
    </source>
</evidence>
<keyword evidence="1" id="KW-0238">DNA-binding</keyword>
<dbReference type="PANTHER" id="PTHR46797">
    <property type="entry name" value="HTH-TYPE TRANSCRIPTIONAL REGULATOR"/>
    <property type="match status" value="1"/>
</dbReference>
<dbReference type="PANTHER" id="PTHR46797:SF24">
    <property type="entry name" value="DNA-BINDING PHAGE PROTEIN"/>
    <property type="match status" value="1"/>
</dbReference>
<dbReference type="GO" id="GO:0005829">
    <property type="term" value="C:cytosol"/>
    <property type="evidence" value="ECO:0007669"/>
    <property type="project" value="TreeGrafter"/>
</dbReference>
<proteinExistence type="predicted"/>
<dbReference type="CDD" id="cd00093">
    <property type="entry name" value="HTH_XRE"/>
    <property type="match status" value="1"/>
</dbReference>
<dbReference type="RefSeq" id="WP_118342753.1">
    <property type="nucleotide sequence ID" value="NZ_QSEY01000014.1"/>
</dbReference>
<name>A0A413QV34_9FIRM</name>
<reference evidence="3 4" key="1">
    <citation type="submission" date="2018-08" db="EMBL/GenBank/DDBJ databases">
        <title>A genome reference for cultivated species of the human gut microbiota.</title>
        <authorList>
            <person name="Zou Y."/>
            <person name="Xue W."/>
            <person name="Luo G."/>
        </authorList>
    </citation>
    <scope>NUCLEOTIDE SEQUENCE [LARGE SCALE GENOMIC DNA]</scope>
    <source>
        <strain evidence="3 4">AM44-1AT</strain>
    </source>
</reference>
<feature type="domain" description="HTH cro/C1-type" evidence="2">
    <location>
        <begin position="9"/>
        <end position="63"/>
    </location>
</feature>
<dbReference type="Gene3D" id="1.10.260.40">
    <property type="entry name" value="lambda repressor-like DNA-binding domains"/>
    <property type="match status" value="1"/>
</dbReference>
<dbReference type="GO" id="GO:0003677">
    <property type="term" value="F:DNA binding"/>
    <property type="evidence" value="ECO:0007669"/>
    <property type="project" value="UniProtKB-KW"/>
</dbReference>
<dbReference type="Pfam" id="PF01381">
    <property type="entry name" value="HTH_3"/>
    <property type="match status" value="1"/>
</dbReference>
<dbReference type="InterPro" id="IPR010982">
    <property type="entry name" value="Lambda_DNA-bd_dom_sf"/>
</dbReference>
<dbReference type="Proteomes" id="UP000286341">
    <property type="component" value="Unassembled WGS sequence"/>
</dbReference>
<dbReference type="AlphaFoldDB" id="A0A413QV34"/>
<dbReference type="GO" id="GO:0003700">
    <property type="term" value="F:DNA-binding transcription factor activity"/>
    <property type="evidence" value="ECO:0007669"/>
    <property type="project" value="TreeGrafter"/>
</dbReference>
<dbReference type="PROSITE" id="PS50943">
    <property type="entry name" value="HTH_CROC1"/>
    <property type="match status" value="1"/>
</dbReference>
<dbReference type="EMBL" id="QSFB01000014">
    <property type="protein sequence ID" value="RHA12180.1"/>
    <property type="molecule type" value="Genomic_DNA"/>
</dbReference>
<protein>
    <submittedName>
        <fullName evidence="3">XRE family transcriptional regulator</fullName>
    </submittedName>
</protein>
<dbReference type="InterPro" id="IPR001387">
    <property type="entry name" value="Cro/C1-type_HTH"/>
</dbReference>
<dbReference type="SUPFAM" id="SSF47413">
    <property type="entry name" value="lambda repressor-like DNA-binding domains"/>
    <property type="match status" value="1"/>
</dbReference>
<evidence type="ECO:0000259" key="2">
    <source>
        <dbReference type="PROSITE" id="PS50943"/>
    </source>
</evidence>